<dbReference type="InterPro" id="IPR003439">
    <property type="entry name" value="ABC_transporter-like_ATP-bd"/>
</dbReference>
<reference evidence="7" key="1">
    <citation type="submission" date="2018-05" db="EMBL/GenBank/DDBJ databases">
        <authorList>
            <person name="Lanie J.A."/>
            <person name="Ng W.-L."/>
            <person name="Kazmierczak K.M."/>
            <person name="Andrzejewski T.M."/>
            <person name="Davidsen T.M."/>
            <person name="Wayne K.J."/>
            <person name="Tettelin H."/>
            <person name="Glass J.I."/>
            <person name="Rusch D."/>
            <person name="Podicherti R."/>
            <person name="Tsui H.-C.T."/>
            <person name="Winkler M.E."/>
        </authorList>
    </citation>
    <scope>NUCLEOTIDE SEQUENCE</scope>
</reference>
<dbReference type="InterPro" id="IPR052156">
    <property type="entry name" value="BCAA_Transport_ATP-bd_LivF"/>
</dbReference>
<dbReference type="PROSITE" id="PS50893">
    <property type="entry name" value="ABC_TRANSPORTER_2"/>
    <property type="match status" value="1"/>
</dbReference>
<dbReference type="GO" id="GO:0015807">
    <property type="term" value="P:L-amino acid transport"/>
    <property type="evidence" value="ECO:0007669"/>
    <property type="project" value="TreeGrafter"/>
</dbReference>
<keyword evidence="4" id="KW-0067">ATP-binding</keyword>
<dbReference type="CDD" id="cd03224">
    <property type="entry name" value="ABC_TM1139_LivF_branched"/>
    <property type="match status" value="1"/>
</dbReference>
<protein>
    <recommendedName>
        <fullName evidence="6">ABC transporter domain-containing protein</fullName>
    </recommendedName>
</protein>
<sequence length="214" mass="23019">VKGVSLIVPKGAAVGILGRNGAGKTTILKSIMGLVSRKTGCVRLGEVRLDGLPPHRVARAGIAYVPESRGVFSSLSVQENLTVGARVSKGGWSLERIFDKFPRLAERRHHGGHMLSGGEQQMLAIARALMTNGRVLVLDEPTEGLAPTIIEELAGLLRDVLHDGLSLLLVEQNLEFVTGISDEIYVLGKGQVRWSGVTSDLLWDGEIVRTWLGV</sequence>
<evidence type="ECO:0000256" key="3">
    <source>
        <dbReference type="ARBA" id="ARBA00022741"/>
    </source>
</evidence>
<dbReference type="InterPro" id="IPR027417">
    <property type="entry name" value="P-loop_NTPase"/>
</dbReference>
<evidence type="ECO:0000256" key="2">
    <source>
        <dbReference type="ARBA" id="ARBA00022448"/>
    </source>
</evidence>
<dbReference type="SUPFAM" id="SSF52540">
    <property type="entry name" value="P-loop containing nucleoside triphosphate hydrolases"/>
    <property type="match status" value="1"/>
</dbReference>
<dbReference type="InterPro" id="IPR003593">
    <property type="entry name" value="AAA+_ATPase"/>
</dbReference>
<evidence type="ECO:0000256" key="4">
    <source>
        <dbReference type="ARBA" id="ARBA00022840"/>
    </source>
</evidence>
<feature type="non-terminal residue" evidence="7">
    <location>
        <position position="1"/>
    </location>
</feature>
<dbReference type="Gene3D" id="3.40.50.300">
    <property type="entry name" value="P-loop containing nucleotide triphosphate hydrolases"/>
    <property type="match status" value="1"/>
</dbReference>
<evidence type="ECO:0000256" key="5">
    <source>
        <dbReference type="ARBA" id="ARBA00022970"/>
    </source>
</evidence>
<dbReference type="PANTHER" id="PTHR43820:SF2">
    <property type="entry name" value="ABC TRANSPORTER ATP-BINDING PROTEIN"/>
    <property type="match status" value="1"/>
</dbReference>
<dbReference type="GO" id="GO:0016887">
    <property type="term" value="F:ATP hydrolysis activity"/>
    <property type="evidence" value="ECO:0007669"/>
    <property type="project" value="InterPro"/>
</dbReference>
<comment type="similarity">
    <text evidence="1">Belongs to the ABC transporter superfamily.</text>
</comment>
<dbReference type="EMBL" id="UINC01052277">
    <property type="protein sequence ID" value="SVB67420.1"/>
    <property type="molecule type" value="Genomic_DNA"/>
</dbReference>
<name>A0A382FWQ5_9ZZZZ</name>
<evidence type="ECO:0000313" key="7">
    <source>
        <dbReference type="EMBL" id="SVB67420.1"/>
    </source>
</evidence>
<keyword evidence="2" id="KW-0813">Transport</keyword>
<evidence type="ECO:0000259" key="6">
    <source>
        <dbReference type="PROSITE" id="PS50893"/>
    </source>
</evidence>
<proteinExistence type="inferred from homology"/>
<dbReference type="SMART" id="SM00382">
    <property type="entry name" value="AAA"/>
    <property type="match status" value="1"/>
</dbReference>
<dbReference type="Pfam" id="PF00005">
    <property type="entry name" value="ABC_tran"/>
    <property type="match status" value="1"/>
</dbReference>
<accession>A0A382FWQ5</accession>
<dbReference type="PROSITE" id="PS00211">
    <property type="entry name" value="ABC_TRANSPORTER_1"/>
    <property type="match status" value="1"/>
</dbReference>
<feature type="domain" description="ABC transporter" evidence="6">
    <location>
        <begin position="1"/>
        <end position="214"/>
    </location>
</feature>
<keyword evidence="3" id="KW-0547">Nucleotide-binding</keyword>
<keyword evidence="5" id="KW-0029">Amino-acid transport</keyword>
<dbReference type="PANTHER" id="PTHR43820">
    <property type="entry name" value="HIGH-AFFINITY BRANCHED-CHAIN AMINO ACID TRANSPORT ATP-BINDING PROTEIN LIVF"/>
    <property type="match status" value="1"/>
</dbReference>
<gene>
    <name evidence="7" type="ORF">METZ01_LOCUS220274</name>
</gene>
<dbReference type="GO" id="GO:0015658">
    <property type="term" value="F:branched-chain amino acid transmembrane transporter activity"/>
    <property type="evidence" value="ECO:0007669"/>
    <property type="project" value="TreeGrafter"/>
</dbReference>
<dbReference type="GO" id="GO:0005524">
    <property type="term" value="F:ATP binding"/>
    <property type="evidence" value="ECO:0007669"/>
    <property type="project" value="UniProtKB-KW"/>
</dbReference>
<organism evidence="7">
    <name type="scientific">marine metagenome</name>
    <dbReference type="NCBI Taxonomy" id="408172"/>
    <lineage>
        <taxon>unclassified sequences</taxon>
        <taxon>metagenomes</taxon>
        <taxon>ecological metagenomes</taxon>
    </lineage>
</organism>
<evidence type="ECO:0000256" key="1">
    <source>
        <dbReference type="ARBA" id="ARBA00005417"/>
    </source>
</evidence>
<dbReference type="AlphaFoldDB" id="A0A382FWQ5"/>
<dbReference type="InterPro" id="IPR017871">
    <property type="entry name" value="ABC_transporter-like_CS"/>
</dbReference>